<gene>
    <name evidence="2" type="primary">WRKY7_2</name>
    <name evidence="2" type="ORF">PIB30_039803</name>
</gene>
<organism evidence="2 3">
    <name type="scientific">Stylosanthes scabra</name>
    <dbReference type="NCBI Taxonomy" id="79078"/>
    <lineage>
        <taxon>Eukaryota</taxon>
        <taxon>Viridiplantae</taxon>
        <taxon>Streptophyta</taxon>
        <taxon>Embryophyta</taxon>
        <taxon>Tracheophyta</taxon>
        <taxon>Spermatophyta</taxon>
        <taxon>Magnoliopsida</taxon>
        <taxon>eudicotyledons</taxon>
        <taxon>Gunneridae</taxon>
        <taxon>Pentapetalae</taxon>
        <taxon>rosids</taxon>
        <taxon>fabids</taxon>
        <taxon>Fabales</taxon>
        <taxon>Fabaceae</taxon>
        <taxon>Papilionoideae</taxon>
        <taxon>50 kb inversion clade</taxon>
        <taxon>dalbergioids sensu lato</taxon>
        <taxon>Dalbergieae</taxon>
        <taxon>Pterocarpus clade</taxon>
        <taxon>Stylosanthes</taxon>
    </lineage>
</organism>
<dbReference type="EMBL" id="JASCZI010272072">
    <property type="protein sequence ID" value="MED6219869.1"/>
    <property type="molecule type" value="Genomic_DNA"/>
</dbReference>
<evidence type="ECO:0000256" key="1">
    <source>
        <dbReference type="SAM" id="MobiDB-lite"/>
    </source>
</evidence>
<dbReference type="Proteomes" id="UP001341840">
    <property type="component" value="Unassembled WGS sequence"/>
</dbReference>
<sequence>MAMEFISVYGYGGYSDGSFNGDENNDAKAVAAMREAACGGIKSVEKLMDMISEHKNNHHQKHENDDSSSHKEKEFGSVADAAVNRFKEVISILDNNNKTRTRLGHARFRRARTLSSSTTTTLLPNNNNLQQM</sequence>
<accession>A0ABU6ZD40</accession>
<proteinExistence type="predicted"/>
<evidence type="ECO:0000313" key="3">
    <source>
        <dbReference type="Proteomes" id="UP001341840"/>
    </source>
</evidence>
<evidence type="ECO:0000313" key="2">
    <source>
        <dbReference type="EMBL" id="MED6219869.1"/>
    </source>
</evidence>
<comment type="caution">
    <text evidence="2">The sequence shown here is derived from an EMBL/GenBank/DDBJ whole genome shotgun (WGS) entry which is preliminary data.</text>
</comment>
<name>A0ABU6ZD40_9FABA</name>
<reference evidence="2 3" key="1">
    <citation type="journal article" date="2023" name="Plants (Basel)">
        <title>Bridging the Gap: Combining Genomics and Transcriptomics Approaches to Understand Stylosanthes scabra, an Orphan Legume from the Brazilian Caatinga.</title>
        <authorList>
            <person name="Ferreira-Neto J.R.C."/>
            <person name="da Silva M.D."/>
            <person name="Binneck E."/>
            <person name="de Melo N.F."/>
            <person name="da Silva R.H."/>
            <person name="de Melo A.L.T.M."/>
            <person name="Pandolfi V."/>
            <person name="Bustamante F.O."/>
            <person name="Brasileiro-Vidal A.C."/>
            <person name="Benko-Iseppon A.M."/>
        </authorList>
    </citation>
    <scope>NUCLEOTIDE SEQUENCE [LARGE SCALE GENOMIC DNA]</scope>
    <source>
        <tissue evidence="2">Leaves</tissue>
    </source>
</reference>
<feature type="compositionally biased region" description="Basic and acidic residues" evidence="1">
    <location>
        <begin position="62"/>
        <end position="74"/>
    </location>
</feature>
<keyword evidence="3" id="KW-1185">Reference proteome</keyword>
<feature type="non-terminal residue" evidence="2">
    <location>
        <position position="132"/>
    </location>
</feature>
<protein>
    <submittedName>
        <fullName evidence="2">WRKY Transcription Factor</fullName>
    </submittedName>
</protein>
<feature type="region of interest" description="Disordered" evidence="1">
    <location>
        <begin position="52"/>
        <end position="74"/>
    </location>
</feature>